<accession>A0A162UTB3</accession>
<protein>
    <submittedName>
        <fullName evidence="2">Uncharacterized protein</fullName>
    </submittedName>
</protein>
<gene>
    <name evidence="2" type="ORF">PHYBLDRAFT_60928</name>
</gene>
<dbReference type="EMBL" id="KV440974">
    <property type="protein sequence ID" value="OAD77803.1"/>
    <property type="molecule type" value="Genomic_DNA"/>
</dbReference>
<reference evidence="3" key="1">
    <citation type="submission" date="2015-06" db="EMBL/GenBank/DDBJ databases">
        <title>Expansion of signal transduction pathways in fungi by whole-genome duplication.</title>
        <authorList>
            <consortium name="DOE Joint Genome Institute"/>
            <person name="Corrochano L.M."/>
            <person name="Kuo A."/>
            <person name="Marcet-Houben M."/>
            <person name="Polaino S."/>
            <person name="Salamov A."/>
            <person name="Villalobos J.M."/>
            <person name="Alvarez M.I."/>
            <person name="Avalos J."/>
            <person name="Benito E.P."/>
            <person name="Benoit I."/>
            <person name="Burger G."/>
            <person name="Camino L.P."/>
            <person name="Canovas D."/>
            <person name="Cerda-Olmedo E."/>
            <person name="Cheng J.-F."/>
            <person name="Dominguez A."/>
            <person name="Elias M."/>
            <person name="Eslava A.P."/>
            <person name="Glaser F."/>
            <person name="Grimwood J."/>
            <person name="Gutierrez G."/>
            <person name="Heitman J."/>
            <person name="Henrissat B."/>
            <person name="Iturriaga E.A."/>
            <person name="Lang B.F."/>
            <person name="Lavin J.L."/>
            <person name="Lee S."/>
            <person name="Li W."/>
            <person name="Lindquist E."/>
            <person name="Lopez-Garcia S."/>
            <person name="Luque E.M."/>
            <person name="Marcos A.T."/>
            <person name="Martin J."/>
            <person name="McCluskey K."/>
            <person name="Medina H.R."/>
            <person name="Miralles-Duran A."/>
            <person name="Miyazaki A."/>
            <person name="Munoz-Torres E."/>
            <person name="Oguiza J.A."/>
            <person name="Ohm R."/>
            <person name="Olmedo M."/>
            <person name="Orejas M."/>
            <person name="Ortiz-Castellanos L."/>
            <person name="Pisabarro A.G."/>
            <person name="Rodriguez-Romero J."/>
            <person name="Ruiz-Herrera J."/>
            <person name="Ruiz-Vazquez R."/>
            <person name="Sanz C."/>
            <person name="Schackwitz W."/>
            <person name="Schmutz J."/>
            <person name="Shahriari M."/>
            <person name="Shelest E."/>
            <person name="Silva-Franco F."/>
            <person name="Soanes D."/>
            <person name="Syed K."/>
            <person name="Tagua V.G."/>
            <person name="Talbot N.J."/>
            <person name="Thon M."/>
            <person name="De vries R.P."/>
            <person name="Wiebenga A."/>
            <person name="Yadav J.S."/>
            <person name="Braun E.L."/>
            <person name="Baker S."/>
            <person name="Garre V."/>
            <person name="Horwitz B."/>
            <person name="Torres-Martinez S."/>
            <person name="Idnurm A."/>
            <person name="Herrera-Estrella A."/>
            <person name="Gabaldon T."/>
            <person name="Grigoriev I.V."/>
        </authorList>
    </citation>
    <scope>NUCLEOTIDE SEQUENCE [LARGE SCALE GENOMIC DNA]</scope>
    <source>
        <strain evidence="3">NRRL 1555(-)</strain>
    </source>
</reference>
<organism evidence="2 3">
    <name type="scientific">Phycomyces blakesleeanus (strain ATCC 8743b / DSM 1359 / FGSC 10004 / NBRC 33097 / NRRL 1555)</name>
    <dbReference type="NCBI Taxonomy" id="763407"/>
    <lineage>
        <taxon>Eukaryota</taxon>
        <taxon>Fungi</taxon>
        <taxon>Fungi incertae sedis</taxon>
        <taxon>Mucoromycota</taxon>
        <taxon>Mucoromycotina</taxon>
        <taxon>Mucoromycetes</taxon>
        <taxon>Mucorales</taxon>
        <taxon>Phycomycetaceae</taxon>
        <taxon>Phycomyces</taxon>
    </lineage>
</organism>
<dbReference type="Proteomes" id="UP000077315">
    <property type="component" value="Unassembled WGS sequence"/>
</dbReference>
<dbReference type="AlphaFoldDB" id="A0A162UTB3"/>
<dbReference type="VEuPathDB" id="FungiDB:PHYBLDRAFT_60928"/>
<feature type="transmembrane region" description="Helical" evidence="1">
    <location>
        <begin position="78"/>
        <end position="100"/>
    </location>
</feature>
<keyword evidence="1" id="KW-0812">Transmembrane</keyword>
<dbReference type="RefSeq" id="XP_018295843.1">
    <property type="nucleotide sequence ID" value="XM_018440720.1"/>
</dbReference>
<dbReference type="InParanoid" id="A0A162UTB3"/>
<keyword evidence="3" id="KW-1185">Reference proteome</keyword>
<evidence type="ECO:0000313" key="3">
    <source>
        <dbReference type="Proteomes" id="UP000077315"/>
    </source>
</evidence>
<sequence>MVRIVMTTEQEALKYANGGINIEDNSAYGFLSLGLDCNTPGHICNRFSENSYTLKCTKTYLLYSSESEKHSKDFSKKASFFTTPLLYVGLLLSSCLPPLFPKSGKNSHLLSPFLVSKTNFFPTFWDLFLSPSSYSSYRRL</sequence>
<dbReference type="GeneID" id="29001626"/>
<evidence type="ECO:0000256" key="1">
    <source>
        <dbReference type="SAM" id="Phobius"/>
    </source>
</evidence>
<keyword evidence="1" id="KW-0472">Membrane</keyword>
<evidence type="ECO:0000313" key="2">
    <source>
        <dbReference type="EMBL" id="OAD77803.1"/>
    </source>
</evidence>
<proteinExistence type="predicted"/>
<keyword evidence="1" id="KW-1133">Transmembrane helix</keyword>
<name>A0A162UTB3_PHYB8</name>